<organism evidence="3 4">
    <name type="scientific">Podarcis muralis</name>
    <name type="common">Wall lizard</name>
    <name type="synonym">Lacerta muralis</name>
    <dbReference type="NCBI Taxonomy" id="64176"/>
    <lineage>
        <taxon>Eukaryota</taxon>
        <taxon>Metazoa</taxon>
        <taxon>Chordata</taxon>
        <taxon>Craniata</taxon>
        <taxon>Vertebrata</taxon>
        <taxon>Euteleostomi</taxon>
        <taxon>Lepidosauria</taxon>
        <taxon>Squamata</taxon>
        <taxon>Bifurcata</taxon>
        <taxon>Unidentata</taxon>
        <taxon>Episquamata</taxon>
        <taxon>Laterata</taxon>
        <taxon>Lacertibaenia</taxon>
        <taxon>Lacertidae</taxon>
        <taxon>Podarcis</taxon>
    </lineage>
</organism>
<evidence type="ECO:0000256" key="1">
    <source>
        <dbReference type="SAM" id="MobiDB-lite"/>
    </source>
</evidence>
<keyword evidence="4" id="KW-1185">Reference proteome</keyword>
<protein>
    <submittedName>
        <fullName evidence="3">Homologous recombination factor with OB-fold</fullName>
    </submittedName>
</protein>
<name>A0A670JHJ6_PODMU</name>
<dbReference type="OMA" id="FWETSET"/>
<dbReference type="AlphaFoldDB" id="A0A670JHJ6"/>
<dbReference type="GO" id="GO:0000731">
    <property type="term" value="P:DNA synthesis involved in DNA repair"/>
    <property type="evidence" value="ECO:0007669"/>
    <property type="project" value="Ensembl"/>
</dbReference>
<dbReference type="Ensembl" id="ENSPMRT00000024891.1">
    <property type="protein sequence ID" value="ENSPMRP00000023450.1"/>
    <property type="gene ID" value="ENSPMRG00000015209.1"/>
</dbReference>
<feature type="compositionally biased region" description="Basic and acidic residues" evidence="1">
    <location>
        <begin position="610"/>
        <end position="620"/>
    </location>
</feature>
<dbReference type="GO" id="GO:0036297">
    <property type="term" value="P:interstrand cross-link repair"/>
    <property type="evidence" value="ECO:0007669"/>
    <property type="project" value="Ensembl"/>
</dbReference>
<evidence type="ECO:0000313" key="4">
    <source>
        <dbReference type="Proteomes" id="UP000472272"/>
    </source>
</evidence>
<dbReference type="GeneTree" id="ENSGT00400000022305"/>
<reference evidence="3" key="3">
    <citation type="submission" date="2025-09" db="UniProtKB">
        <authorList>
            <consortium name="Ensembl"/>
        </authorList>
    </citation>
    <scope>IDENTIFICATION</scope>
</reference>
<proteinExistence type="predicted"/>
<dbReference type="InterPro" id="IPR028045">
    <property type="entry name" value="HROB"/>
</dbReference>
<gene>
    <name evidence="3" type="primary">HROB</name>
</gene>
<dbReference type="PANTHER" id="PTHR14523:SF1">
    <property type="entry name" value="HOMOLOGOUS RECOMBINATION OB-FOLD PROTEIN"/>
    <property type="match status" value="1"/>
</dbReference>
<dbReference type="InterPro" id="IPR058570">
    <property type="entry name" value="HROB_OB"/>
</dbReference>
<feature type="region of interest" description="Disordered" evidence="1">
    <location>
        <begin position="594"/>
        <end position="620"/>
    </location>
</feature>
<dbReference type="Pfam" id="PF15072">
    <property type="entry name" value="HROB"/>
    <property type="match status" value="1"/>
</dbReference>
<evidence type="ECO:0000259" key="2">
    <source>
        <dbReference type="Pfam" id="PF15072"/>
    </source>
</evidence>
<reference evidence="3" key="2">
    <citation type="submission" date="2025-08" db="UniProtKB">
        <authorList>
            <consortium name="Ensembl"/>
        </authorList>
    </citation>
    <scope>IDENTIFICATION</scope>
</reference>
<dbReference type="GO" id="GO:0000725">
    <property type="term" value="P:recombinational repair"/>
    <property type="evidence" value="ECO:0007669"/>
    <property type="project" value="InterPro"/>
</dbReference>
<dbReference type="GO" id="GO:0007292">
    <property type="term" value="P:female gamete generation"/>
    <property type="evidence" value="ECO:0007669"/>
    <property type="project" value="Ensembl"/>
</dbReference>
<evidence type="ECO:0000313" key="3">
    <source>
        <dbReference type="Ensembl" id="ENSPMRP00000023450.1"/>
    </source>
</evidence>
<dbReference type="GO" id="GO:0090734">
    <property type="term" value="C:site of DNA damage"/>
    <property type="evidence" value="ECO:0007669"/>
    <property type="project" value="Ensembl"/>
</dbReference>
<dbReference type="Proteomes" id="UP000472272">
    <property type="component" value="Chromosome 13"/>
</dbReference>
<dbReference type="OrthoDB" id="21443at2759"/>
<dbReference type="GO" id="GO:0048232">
    <property type="term" value="P:male gamete generation"/>
    <property type="evidence" value="ECO:0007669"/>
    <property type="project" value="Ensembl"/>
</dbReference>
<feature type="domain" description="Homologous recombination OB-fold protein OB-fold" evidence="2">
    <location>
        <begin position="474"/>
        <end position="556"/>
    </location>
</feature>
<dbReference type="GO" id="GO:0003697">
    <property type="term" value="F:single-stranded DNA binding"/>
    <property type="evidence" value="ECO:0007669"/>
    <property type="project" value="Ensembl"/>
</dbReference>
<sequence>MACGLQKLFAVEADFEDEDFLSAVNDVEKQALDPPTDSSRCLRPLSTGLRAPSTTIPVSEGPRVTMSPVLQVQNCSRLRFGEGNVKSNQKTPLVTSFTVQKDLAPTATECKSSGTSGTRFRFVKQPPAKIPTGGAPCDEEIDNELVLAACMDLEESDTQSYPGSFRSNCVSWEQMRDNSVATAKKPRVVDSLALTDSFGSETSQLQRTWKQPVVEVISHLQPAETSPKLPLRPPAVDSSLSQSRLGLSSNTCALSNSSCQVLRPFQASLQKPTAASNSPCLPLVRPCSSFQSASTPTRPHKPWMPNQSCSVSRTANCGAQLLSAYGPPATSMETSPANPKVTGNLQSPVVTNHLVRLVTAANKMPEPVTQVPLRAKMRRFPGPAGILPHQPDGKNLEEILITTPQTPTHGALAKLRTEEMPPSQQPIEDEFGRGPWAAMKTELGLDERDPSCFLRTYSVVMVLRKAALKQLPKNKVPNMAVMIKSVMQTNVDAGVVFKDPTGEMQGTIHRLLLEEKQSEFKAGSVLLLKQVGVFSPSYRNHYLNVTPSNLVKIYPPGFSSEKTPQLCREIEGRMQMEPPQPLGNLQVQPVPEFQQDPPTNAPVGMTTTDNRNKGGHEMDKDRCQRVSALDKGLSSSASIPGVSGAGKSVLHFPSSKAETTDLDDLDQLLGELPDDFFSNFDAQSNL</sequence>
<dbReference type="PANTHER" id="PTHR14523">
    <property type="entry name" value="UNCHARACTERIZED PROTEIN C17ORF53 HOMOLOG"/>
    <property type="match status" value="1"/>
</dbReference>
<accession>A0A670JHJ6</accession>
<reference evidence="3 4" key="1">
    <citation type="journal article" date="2019" name="Proc. Natl. Acad. Sci. U.S.A.">
        <title>Regulatory changes in pterin and carotenoid genes underlie balanced color polymorphisms in the wall lizard.</title>
        <authorList>
            <person name="Andrade P."/>
            <person name="Pinho C."/>
            <person name="Perez I de Lanuza G."/>
            <person name="Afonso S."/>
            <person name="Brejcha J."/>
            <person name="Rubin C.J."/>
            <person name="Wallerman O."/>
            <person name="Pereira P."/>
            <person name="Sabatino S.J."/>
            <person name="Bellati A."/>
            <person name="Pellitteri-Rosa D."/>
            <person name="Bosakova Z."/>
            <person name="Bunikis I."/>
            <person name="Carretero M.A."/>
            <person name="Feiner N."/>
            <person name="Marsik P."/>
            <person name="Pauperio F."/>
            <person name="Salvi D."/>
            <person name="Soler L."/>
            <person name="While G.M."/>
            <person name="Uller T."/>
            <person name="Font E."/>
            <person name="Andersson L."/>
            <person name="Carneiro M."/>
        </authorList>
    </citation>
    <scope>NUCLEOTIDE SEQUENCE</scope>
</reference>